<feature type="short sequence motif" description="Polymerase core binding" evidence="6">
    <location>
        <begin position="49"/>
        <end position="62"/>
    </location>
</feature>
<dbReference type="GO" id="GO:0006352">
    <property type="term" value="P:DNA-templated transcription initiation"/>
    <property type="evidence" value="ECO:0007669"/>
    <property type="project" value="UniProtKB-UniRule"/>
</dbReference>
<keyword evidence="2 6" id="KW-0805">Transcription regulation</keyword>
<dbReference type="Proteomes" id="UP000005435">
    <property type="component" value="Chromosome"/>
</dbReference>
<organism evidence="8 9">
    <name type="scientific">Acetivibrio clariflavus (strain DSM 19732 / NBRC 101661 / EBR45)</name>
    <name type="common">Clostridium clariflavum</name>
    <dbReference type="NCBI Taxonomy" id="720554"/>
    <lineage>
        <taxon>Bacteria</taxon>
        <taxon>Bacillati</taxon>
        <taxon>Bacillota</taxon>
        <taxon>Clostridia</taxon>
        <taxon>Eubacteriales</taxon>
        <taxon>Oscillospiraceae</taxon>
        <taxon>Acetivibrio</taxon>
    </lineage>
</organism>
<gene>
    <name evidence="6" type="primary">sigI</name>
    <name evidence="8" type="ordered locus">Clocl_4137</name>
</gene>
<keyword evidence="5 6" id="KW-0804">Transcription</keyword>
<evidence type="ECO:0000313" key="9">
    <source>
        <dbReference type="Proteomes" id="UP000005435"/>
    </source>
</evidence>
<evidence type="ECO:0000256" key="3">
    <source>
        <dbReference type="ARBA" id="ARBA00023082"/>
    </source>
</evidence>
<evidence type="ECO:0000256" key="5">
    <source>
        <dbReference type="ARBA" id="ARBA00023163"/>
    </source>
</evidence>
<evidence type="ECO:0000256" key="4">
    <source>
        <dbReference type="ARBA" id="ARBA00023125"/>
    </source>
</evidence>
<sequence length="234" mass="27717">MNSLTINERVESIKNDEYGINKFIEEYKPFIASCVEKIVGRYVVYGQDDELSIALIAFSEAIKAFDSSRGNFLSFAQNVIKRRIIDYYRKESKYNNVVFLKQHNDEEDEEDSDQTAEKAFDEYLTKEISQYRRFEIEQLKEELKEWGISFFELPDVSPKHKKTRRIYSQVIKFLLSDPELLSQIKEKKALPVTQIEKCLKIPRKKIDRGRKYILAAIVICTGDYEFIRDYISWE</sequence>
<feature type="DNA-binding region" description="H-T-H motif" evidence="6">
    <location>
        <begin position="192"/>
        <end position="211"/>
    </location>
</feature>
<evidence type="ECO:0000313" key="8">
    <source>
        <dbReference type="EMBL" id="AEV70568.1"/>
    </source>
</evidence>
<dbReference type="NCBIfam" id="NF006178">
    <property type="entry name" value="PRK08311.2-6"/>
    <property type="match status" value="1"/>
</dbReference>
<dbReference type="Gene3D" id="1.10.1740.10">
    <property type="match status" value="1"/>
</dbReference>
<evidence type="ECO:0000256" key="6">
    <source>
        <dbReference type="HAMAP-Rule" id="MF_02064"/>
    </source>
</evidence>
<reference evidence="9" key="1">
    <citation type="submission" date="2011-12" db="EMBL/GenBank/DDBJ databases">
        <title>Complete sequence of Clostridium clariflavum DSM 19732.</title>
        <authorList>
            <consortium name="US DOE Joint Genome Institute"/>
            <person name="Lucas S."/>
            <person name="Han J."/>
            <person name="Lapidus A."/>
            <person name="Cheng J.-F."/>
            <person name="Goodwin L."/>
            <person name="Pitluck S."/>
            <person name="Peters L."/>
            <person name="Teshima H."/>
            <person name="Detter J.C."/>
            <person name="Han C."/>
            <person name="Tapia R."/>
            <person name="Land M."/>
            <person name="Hauser L."/>
            <person name="Kyrpides N."/>
            <person name="Ivanova N."/>
            <person name="Pagani I."/>
            <person name="Kitzmiller T."/>
            <person name="Lynd L."/>
            <person name="Izquierdo J."/>
            <person name="Woyke T."/>
        </authorList>
    </citation>
    <scope>NUCLEOTIDE SEQUENCE [LARGE SCALE GENOMIC DNA]</scope>
    <source>
        <strain evidence="9">DSM 19732 / NBRC 101661 / EBR45</strain>
    </source>
</reference>
<dbReference type="OrthoDB" id="3190733at2"/>
<feature type="domain" description="RNA polymerase sigma-70 region 2" evidence="7">
    <location>
        <begin position="24"/>
        <end position="93"/>
    </location>
</feature>
<evidence type="ECO:0000259" key="7">
    <source>
        <dbReference type="Pfam" id="PF04542"/>
    </source>
</evidence>
<dbReference type="NCBIfam" id="TIGR02937">
    <property type="entry name" value="sigma70-ECF"/>
    <property type="match status" value="1"/>
</dbReference>
<dbReference type="NCBIfam" id="TIGR02895">
    <property type="entry name" value="spore_sigI"/>
    <property type="match status" value="1"/>
</dbReference>
<proteinExistence type="inferred from homology"/>
<dbReference type="HOGENOM" id="CLU_082361_0_0_9"/>
<dbReference type="eggNOG" id="COG1191">
    <property type="taxonomic scope" value="Bacteria"/>
</dbReference>
<comment type="function">
    <text evidence="6">Sigma factors are initiation factors that promote the attachment of RNA polymerase to specific initiation sites and are then released.</text>
</comment>
<dbReference type="InterPro" id="IPR014284">
    <property type="entry name" value="RNA_pol_sigma-70_dom"/>
</dbReference>
<dbReference type="EMBL" id="CP003065">
    <property type="protein sequence ID" value="AEV70568.1"/>
    <property type="molecule type" value="Genomic_DNA"/>
</dbReference>
<evidence type="ECO:0000256" key="2">
    <source>
        <dbReference type="ARBA" id="ARBA00023015"/>
    </source>
</evidence>
<dbReference type="STRING" id="720554.Clocl_4137"/>
<dbReference type="Pfam" id="PF04542">
    <property type="entry name" value="Sigma70_r2"/>
    <property type="match status" value="1"/>
</dbReference>
<keyword evidence="1 6" id="KW-0963">Cytoplasm</keyword>
<dbReference type="KEGG" id="ccl:Clocl_4137"/>
<dbReference type="InterPro" id="IPR014244">
    <property type="entry name" value="RNA_pol_sigma-I"/>
</dbReference>
<dbReference type="GO" id="GO:0003677">
    <property type="term" value="F:DNA binding"/>
    <property type="evidence" value="ECO:0007669"/>
    <property type="project" value="UniProtKB-UniRule"/>
</dbReference>
<comment type="activity regulation">
    <text evidence="6">Negatively regulated by the anti-sigma-I factor RsgI.</text>
</comment>
<dbReference type="GO" id="GO:0005737">
    <property type="term" value="C:cytoplasm"/>
    <property type="evidence" value="ECO:0007669"/>
    <property type="project" value="UniProtKB-SubCell"/>
</dbReference>
<keyword evidence="4 6" id="KW-0238">DNA-binding</keyword>
<reference evidence="8 9" key="2">
    <citation type="journal article" date="2012" name="Stand. Genomic Sci.">
        <title>Complete Genome Sequence of Clostridium clariflavum DSM 19732.</title>
        <authorList>
            <person name="Izquierdo J.A."/>
            <person name="Goodwin L."/>
            <person name="Davenport K.W."/>
            <person name="Teshima H."/>
            <person name="Bruce D."/>
            <person name="Detter C."/>
            <person name="Tapia R."/>
            <person name="Han S."/>
            <person name="Land M."/>
            <person name="Hauser L."/>
            <person name="Jeffries C.D."/>
            <person name="Han J."/>
            <person name="Pitluck S."/>
            <person name="Nolan M."/>
            <person name="Chen A."/>
            <person name="Huntemann M."/>
            <person name="Mavromatis K."/>
            <person name="Mikhailova N."/>
            <person name="Liolios K."/>
            <person name="Woyke T."/>
            <person name="Lynd L.R."/>
        </authorList>
    </citation>
    <scope>NUCLEOTIDE SEQUENCE [LARGE SCALE GENOMIC DNA]</scope>
    <source>
        <strain evidence="9">DSM 19732 / NBRC 101661 / EBR45</strain>
    </source>
</reference>
<evidence type="ECO:0000256" key="1">
    <source>
        <dbReference type="ARBA" id="ARBA00022490"/>
    </source>
</evidence>
<dbReference type="SUPFAM" id="SSF88946">
    <property type="entry name" value="Sigma2 domain of RNA polymerase sigma factors"/>
    <property type="match status" value="1"/>
</dbReference>
<comment type="subcellular location">
    <subcellularLocation>
        <location evidence="6">Cytoplasm</location>
    </subcellularLocation>
</comment>
<protein>
    <recommendedName>
        <fullName evidence="6">RNA polymerase sigma factor SigI</fullName>
    </recommendedName>
</protein>
<comment type="subunit">
    <text evidence="6">Interacts with RsgI.</text>
</comment>
<dbReference type="GO" id="GO:0016987">
    <property type="term" value="F:sigma factor activity"/>
    <property type="evidence" value="ECO:0007669"/>
    <property type="project" value="UniProtKB-UniRule"/>
</dbReference>
<comment type="similarity">
    <text evidence="6">Belongs to the sigma-70 factor family. SigI subfamily.</text>
</comment>
<keyword evidence="9" id="KW-1185">Reference proteome</keyword>
<accession>G8LTQ8</accession>
<keyword evidence="3 6" id="KW-0731">Sigma factor</keyword>
<keyword evidence="6" id="KW-0346">Stress response</keyword>
<dbReference type="PIRSF" id="PIRSF038953">
    <property type="entry name" value="SigI"/>
    <property type="match status" value="1"/>
</dbReference>
<dbReference type="RefSeq" id="WP_014257064.1">
    <property type="nucleotide sequence ID" value="NC_016627.1"/>
</dbReference>
<dbReference type="InterPro" id="IPR013325">
    <property type="entry name" value="RNA_pol_sigma_r2"/>
</dbReference>
<dbReference type="InterPro" id="IPR007627">
    <property type="entry name" value="RNA_pol_sigma70_r2"/>
</dbReference>
<dbReference type="HAMAP" id="MF_02064">
    <property type="entry name" value="Sigma70_SigI"/>
    <property type="match status" value="1"/>
</dbReference>
<name>G8LTQ8_ACECE</name>
<dbReference type="AlphaFoldDB" id="G8LTQ8"/>